<sequence>MALPSFTLHTFYRSTSSGRLRIAMSLKGLSYRPIYHNLLLDEHKSLEYEKLNPSRSVPLLIHHAGDKDVSIGQSVAALEYLEETFPSQRPLLPPSADPEGRAYVRALVNIVTSDIQPVTNRRIVNAVRELGGSRKRWAQQWYAEGLKAFESLIAREGGTYSYGDEVTLADVCLSAAMWNAATYEVDLEPFPLVRRISENLSKEPDIIQAHWKYQADCPDRERA</sequence>
<evidence type="ECO:0000259" key="2">
    <source>
        <dbReference type="PROSITE" id="PS50404"/>
    </source>
</evidence>
<dbReference type="NCBIfam" id="TIGR01262">
    <property type="entry name" value="maiA"/>
    <property type="match status" value="1"/>
</dbReference>
<dbReference type="Pfam" id="PF14497">
    <property type="entry name" value="GST_C_3"/>
    <property type="match status" value="1"/>
</dbReference>
<dbReference type="AlphaFoldDB" id="A0A0G2ES52"/>
<keyword evidence="4" id="KW-0413">Isomerase</keyword>
<dbReference type="PROSITE" id="PS50405">
    <property type="entry name" value="GST_CTER"/>
    <property type="match status" value="1"/>
</dbReference>
<dbReference type="FunFam" id="1.20.1050.10:FF:000010">
    <property type="entry name" value="Maleylacetoacetate isomerase isoform 1"/>
    <property type="match status" value="1"/>
</dbReference>
<keyword evidence="5" id="KW-1185">Reference proteome</keyword>
<evidence type="ECO:0000259" key="3">
    <source>
        <dbReference type="PROSITE" id="PS50405"/>
    </source>
</evidence>
<gene>
    <name evidence="4" type="ORF">UCRPC4_g02207</name>
</gene>
<dbReference type="Gene3D" id="3.40.30.10">
    <property type="entry name" value="Glutaredoxin"/>
    <property type="match status" value="1"/>
</dbReference>
<dbReference type="InterPro" id="IPR004045">
    <property type="entry name" value="Glutathione_S-Trfase_N"/>
</dbReference>
<dbReference type="Pfam" id="PF13409">
    <property type="entry name" value="GST_N_2"/>
    <property type="match status" value="1"/>
</dbReference>
<evidence type="ECO:0000313" key="5">
    <source>
        <dbReference type="Proteomes" id="UP000053317"/>
    </source>
</evidence>
<dbReference type="SUPFAM" id="SSF52833">
    <property type="entry name" value="Thioredoxin-like"/>
    <property type="match status" value="1"/>
</dbReference>
<comment type="caution">
    <text evidence="4">The sequence shown here is derived from an EMBL/GenBank/DDBJ whole genome shotgun (WGS) entry which is preliminary data.</text>
</comment>
<evidence type="ECO:0000256" key="1">
    <source>
        <dbReference type="ARBA" id="ARBA00010007"/>
    </source>
</evidence>
<dbReference type="GO" id="GO:0016034">
    <property type="term" value="F:maleylacetoacetate isomerase activity"/>
    <property type="evidence" value="ECO:0007669"/>
    <property type="project" value="TreeGrafter"/>
</dbReference>
<dbReference type="SFLD" id="SFLDS00019">
    <property type="entry name" value="Glutathione_Transferase_(cytos"/>
    <property type="match status" value="1"/>
</dbReference>
<evidence type="ECO:0000313" key="4">
    <source>
        <dbReference type="EMBL" id="KKY24986.1"/>
    </source>
</evidence>
<dbReference type="Proteomes" id="UP000053317">
    <property type="component" value="Unassembled WGS sequence"/>
</dbReference>
<dbReference type="InterPro" id="IPR005955">
    <property type="entry name" value="GST_Zeta"/>
</dbReference>
<dbReference type="InterPro" id="IPR010987">
    <property type="entry name" value="Glutathione-S-Trfase_C-like"/>
</dbReference>
<dbReference type="InterPro" id="IPR036282">
    <property type="entry name" value="Glutathione-S-Trfase_C_sf"/>
</dbReference>
<dbReference type="InterPro" id="IPR004046">
    <property type="entry name" value="GST_C"/>
</dbReference>
<dbReference type="InterPro" id="IPR040079">
    <property type="entry name" value="Glutathione_S-Trfase"/>
</dbReference>
<proteinExistence type="inferred from homology"/>
<dbReference type="GO" id="GO:0004364">
    <property type="term" value="F:glutathione transferase activity"/>
    <property type="evidence" value="ECO:0007669"/>
    <property type="project" value="TreeGrafter"/>
</dbReference>
<reference evidence="4 5" key="2">
    <citation type="submission" date="2015-05" db="EMBL/GenBank/DDBJ databases">
        <authorList>
            <person name="Morales-Cruz A."/>
            <person name="Amrine K.C."/>
            <person name="Cantu D."/>
        </authorList>
    </citation>
    <scope>NUCLEOTIDE SEQUENCE [LARGE SCALE GENOMIC DNA]</scope>
    <source>
        <strain evidence="4">UCRPC4</strain>
    </source>
</reference>
<dbReference type="GO" id="GO:0006749">
    <property type="term" value="P:glutathione metabolic process"/>
    <property type="evidence" value="ECO:0007669"/>
    <property type="project" value="TreeGrafter"/>
</dbReference>
<dbReference type="PROSITE" id="PS50404">
    <property type="entry name" value="GST_NTER"/>
    <property type="match status" value="1"/>
</dbReference>
<dbReference type="PANTHER" id="PTHR42673:SF4">
    <property type="entry name" value="MALEYLACETOACETATE ISOMERASE"/>
    <property type="match status" value="1"/>
</dbReference>
<feature type="domain" description="GST N-terminal" evidence="2">
    <location>
        <begin position="4"/>
        <end position="89"/>
    </location>
</feature>
<dbReference type="SFLD" id="SFLDG00358">
    <property type="entry name" value="Main_(cytGST)"/>
    <property type="match status" value="1"/>
</dbReference>
<dbReference type="OrthoDB" id="202840at2759"/>
<dbReference type="EMBL" id="LCWF01000053">
    <property type="protein sequence ID" value="KKY24986.1"/>
    <property type="molecule type" value="Genomic_DNA"/>
</dbReference>
<dbReference type="PANTHER" id="PTHR42673">
    <property type="entry name" value="MALEYLACETOACETATE ISOMERASE"/>
    <property type="match status" value="1"/>
</dbReference>
<reference evidence="4 5" key="1">
    <citation type="submission" date="2015-05" db="EMBL/GenBank/DDBJ databases">
        <title>Distinctive expansion of gene families associated with plant cell wall degradation and secondary metabolism in the genomes of grapevine trunk pathogens.</title>
        <authorList>
            <person name="Lawrence D.P."/>
            <person name="Travadon R."/>
            <person name="Rolshausen P.E."/>
            <person name="Baumgartner K."/>
        </authorList>
    </citation>
    <scope>NUCLEOTIDE SEQUENCE [LARGE SCALE GENOMIC DNA]</scope>
    <source>
        <strain evidence="4">UCRPC4</strain>
    </source>
</reference>
<comment type="similarity">
    <text evidence="1">Belongs to the GST superfamily. Zeta family.</text>
</comment>
<feature type="domain" description="GST C-terminal" evidence="3">
    <location>
        <begin position="97"/>
        <end position="219"/>
    </location>
</feature>
<dbReference type="SUPFAM" id="SSF47616">
    <property type="entry name" value="GST C-terminal domain-like"/>
    <property type="match status" value="1"/>
</dbReference>
<organism evidence="4 5">
    <name type="scientific">Phaeomoniella chlamydospora</name>
    <name type="common">Phaeoacremonium chlamydosporum</name>
    <dbReference type="NCBI Taxonomy" id="158046"/>
    <lineage>
        <taxon>Eukaryota</taxon>
        <taxon>Fungi</taxon>
        <taxon>Dikarya</taxon>
        <taxon>Ascomycota</taxon>
        <taxon>Pezizomycotina</taxon>
        <taxon>Eurotiomycetes</taxon>
        <taxon>Chaetothyriomycetidae</taxon>
        <taxon>Phaeomoniellales</taxon>
        <taxon>Phaeomoniellaceae</taxon>
        <taxon>Phaeomoniella</taxon>
    </lineage>
</organism>
<name>A0A0G2ES52_PHACM</name>
<protein>
    <submittedName>
        <fullName evidence="4">Putative maleylacetoacetate isomerase</fullName>
    </submittedName>
</protein>
<dbReference type="InterPro" id="IPR036249">
    <property type="entry name" value="Thioredoxin-like_sf"/>
</dbReference>
<accession>A0A0G2ES52</accession>
<dbReference type="GO" id="GO:0006559">
    <property type="term" value="P:L-phenylalanine catabolic process"/>
    <property type="evidence" value="ECO:0007669"/>
    <property type="project" value="TreeGrafter"/>
</dbReference>
<dbReference type="GO" id="GO:0005739">
    <property type="term" value="C:mitochondrion"/>
    <property type="evidence" value="ECO:0007669"/>
    <property type="project" value="TreeGrafter"/>
</dbReference>
<dbReference type="Gene3D" id="1.20.1050.10">
    <property type="match status" value="1"/>
</dbReference>